<dbReference type="GO" id="GO:0006878">
    <property type="term" value="P:intracellular copper ion homeostasis"/>
    <property type="evidence" value="ECO:0007669"/>
    <property type="project" value="InterPro"/>
</dbReference>
<reference evidence="1" key="1">
    <citation type="submission" date="2020-01" db="EMBL/GenBank/DDBJ databases">
        <authorList>
            <person name="Meier V. D."/>
            <person name="Meier V D."/>
        </authorList>
    </citation>
    <scope>NUCLEOTIDE SEQUENCE</scope>
    <source>
        <strain evidence="1">HLG_WM_MAG_06</strain>
    </source>
</reference>
<evidence type="ECO:0000313" key="1">
    <source>
        <dbReference type="EMBL" id="CAA6803761.1"/>
    </source>
</evidence>
<dbReference type="GO" id="GO:0009279">
    <property type="term" value="C:cell outer membrane"/>
    <property type="evidence" value="ECO:0007669"/>
    <property type="project" value="InterPro"/>
</dbReference>
<accession>A0A6S6S5Y6</accession>
<dbReference type="EMBL" id="CACVAP010000041">
    <property type="protein sequence ID" value="CAA6803761.1"/>
    <property type="molecule type" value="Genomic_DNA"/>
</dbReference>
<name>A0A6S6S5Y6_9BACT</name>
<gene>
    <name evidence="1" type="ORF">HELGO_WM13993</name>
</gene>
<protein>
    <submittedName>
        <fullName evidence="1">Copper resistance protein B</fullName>
    </submittedName>
</protein>
<proteinExistence type="predicted"/>
<sequence length="218" mass="24590">MIVVLSGMSYADMNDDPLYTKVTLDEFEYQGNDEKSFSWDSNIWIGYDMNKIYLYSEGEKAEDGSAESENQLVFSRAIAPFWDVQFGVGYDKTADDSQTWGVVSLQGLSPYYFETRTALLLGEDGNIGLRLETEYEALLTQKLILTPSLSTNIYSKDNLQMGIGKGLSNITAGMRLRYEIKREFAPYVGVEWSKNFGNTADVSPLDETYAVAGVRIWF</sequence>
<dbReference type="GO" id="GO:0005507">
    <property type="term" value="F:copper ion binding"/>
    <property type="evidence" value="ECO:0007669"/>
    <property type="project" value="InterPro"/>
</dbReference>
<dbReference type="AlphaFoldDB" id="A0A6S6S5Y6"/>
<dbReference type="InterPro" id="IPR007939">
    <property type="entry name" value="Cu-R_B_prcur"/>
</dbReference>
<organism evidence="1">
    <name type="scientific">uncultured Sulfurovum sp</name>
    <dbReference type="NCBI Taxonomy" id="269237"/>
    <lineage>
        <taxon>Bacteria</taxon>
        <taxon>Pseudomonadati</taxon>
        <taxon>Campylobacterota</taxon>
        <taxon>Epsilonproteobacteria</taxon>
        <taxon>Campylobacterales</taxon>
        <taxon>Sulfurovaceae</taxon>
        <taxon>Sulfurovum</taxon>
        <taxon>environmental samples</taxon>
    </lineage>
</organism>
<dbReference type="Pfam" id="PF05275">
    <property type="entry name" value="CopB"/>
    <property type="match status" value="1"/>
</dbReference>